<evidence type="ECO:0000313" key="1">
    <source>
        <dbReference type="EMBL" id="EKT82512.1"/>
    </source>
</evidence>
<gene>
    <name evidence="1" type="ORF">WSS_A11543</name>
</gene>
<reference evidence="1 2" key="1">
    <citation type="journal article" date="2013" name="Genome Announc.">
        <title>Draft Genome Sequence of Rhodococcus opacus Strain M213 Shows a Diverse Catabolic Potential.</title>
        <authorList>
            <person name="Pathak A."/>
            <person name="Green S.J."/>
            <person name="Ogram A."/>
            <person name="Chauhan A."/>
        </authorList>
    </citation>
    <scope>NUCLEOTIDE SEQUENCE [LARGE SCALE GENOMIC DNA]</scope>
    <source>
        <strain evidence="1 2">M213</strain>
    </source>
</reference>
<dbReference type="Proteomes" id="UP000005951">
    <property type="component" value="Unassembled WGS sequence"/>
</dbReference>
<evidence type="ECO:0000313" key="2">
    <source>
        <dbReference type="Proteomes" id="UP000005951"/>
    </source>
</evidence>
<comment type="caution">
    <text evidence="1">The sequence shown here is derived from an EMBL/GenBank/DDBJ whole genome shotgun (WGS) entry which is preliminary data.</text>
</comment>
<protein>
    <submittedName>
        <fullName evidence="1">Uncharacterized protein</fullName>
    </submittedName>
</protein>
<proteinExistence type="predicted"/>
<dbReference type="AlphaFoldDB" id="K8XWC6"/>
<dbReference type="EMBL" id="AJYC02000032">
    <property type="protein sequence ID" value="EKT82512.1"/>
    <property type="molecule type" value="Genomic_DNA"/>
</dbReference>
<accession>K8XWC6</accession>
<name>K8XWC6_RHOOP</name>
<sequence>MITAVCAVALGVLLAGSDLADRWRGSRSERARIVEITASLDRFQWLVLEDLAEARRNVLHRDRAPGNDEIRAFIAARERATGVGIPGRGAGSVHRTTAYDTCGGVAVYRLPDRLIREWAQQLRR</sequence>
<dbReference type="RefSeq" id="WP_005255824.1">
    <property type="nucleotide sequence ID" value="NZ_AJYC02000032.1"/>
</dbReference>
<organism evidence="1 2">
    <name type="scientific">Rhodococcus opacus M213</name>
    <dbReference type="NCBI Taxonomy" id="1129896"/>
    <lineage>
        <taxon>Bacteria</taxon>
        <taxon>Bacillati</taxon>
        <taxon>Actinomycetota</taxon>
        <taxon>Actinomycetes</taxon>
        <taxon>Mycobacteriales</taxon>
        <taxon>Nocardiaceae</taxon>
        <taxon>Rhodococcus</taxon>
    </lineage>
</organism>